<proteinExistence type="predicted"/>
<reference evidence="1" key="1">
    <citation type="submission" date="2019-11" db="EMBL/GenBank/DDBJ databases">
        <title>First report of co-harbored NDM-1 and CTX-M-15 in an Enterobacter hormaechei isolate from a Lebanese hospital.</title>
        <authorList>
            <person name="Tokajian S.T."/>
            <person name="Abboud E."/>
        </authorList>
    </citation>
    <scope>NUCLEOTIDE SEQUENCE</scope>
    <source>
        <strain evidence="1">ST114</strain>
        <plasmid evidence="1">pLAU_ENC1</plasmid>
    </source>
</reference>
<organism evidence="1">
    <name type="scientific">Enterobacter hormaechei subsp. xiangfangensis</name>
    <dbReference type="NCBI Taxonomy" id="1296536"/>
    <lineage>
        <taxon>Bacteria</taxon>
        <taxon>Pseudomonadati</taxon>
        <taxon>Pseudomonadota</taxon>
        <taxon>Gammaproteobacteria</taxon>
        <taxon>Enterobacterales</taxon>
        <taxon>Enterobacteriaceae</taxon>
        <taxon>Enterobacter</taxon>
        <taxon>Enterobacter cloacae complex</taxon>
    </lineage>
</organism>
<dbReference type="AlphaFoldDB" id="A0A6C0NCU8"/>
<name>A0A6C0NCU8_9ENTR</name>
<dbReference type="EMBL" id="MN688131">
    <property type="protein sequence ID" value="QHW08701.1"/>
    <property type="molecule type" value="Genomic_DNA"/>
</dbReference>
<accession>A0A6C0NCU8</accession>
<geneLocation type="plasmid" evidence="1">
    <name>pLAU_ENC1</name>
</geneLocation>
<keyword evidence="1" id="KW-0614">Plasmid</keyword>
<protein>
    <submittedName>
        <fullName evidence="1">Uncharacterized protein</fullName>
    </submittedName>
</protein>
<sequence length="49" mass="5355">MIITLSEQIILTANQPRSGTHHFSARASVQTSDSVDAVEGRFVPRADLM</sequence>
<dbReference type="RefSeq" id="WP_162847634.1">
    <property type="nucleotide sequence ID" value="NZ_JAVCAQ010000037.1"/>
</dbReference>
<evidence type="ECO:0000313" key="1">
    <source>
        <dbReference type="EMBL" id="QHW08701.1"/>
    </source>
</evidence>